<dbReference type="Gene3D" id="2.60.120.10">
    <property type="entry name" value="Jelly Rolls"/>
    <property type="match status" value="1"/>
</dbReference>
<dbReference type="SUPFAM" id="SSF51182">
    <property type="entry name" value="RmlC-like cupins"/>
    <property type="match status" value="1"/>
</dbReference>
<evidence type="ECO:0000259" key="2">
    <source>
        <dbReference type="Pfam" id="PF07883"/>
    </source>
</evidence>
<accession>A0AAU4JYC8</accession>
<evidence type="ECO:0000313" key="3">
    <source>
        <dbReference type="EMBL" id="WUM18827.1"/>
    </source>
</evidence>
<sequence length="159" mass="16484">MTVTRITSVSRRLGIAAAAALVALAVPVTTAHATPSSGISAVELARADIPAGLLPFITGPGKATVREITIAPGGTTGWHFHDGRLIGIVKQGTLTHPGADCKPVVYRQGQLIVEPEGEKNTHVGRNLTSSPVVLDVLYLLPAGKPFFEDAPAPPCDAPR</sequence>
<feature type="domain" description="Cupin type-2" evidence="2">
    <location>
        <begin position="68"/>
        <end position="134"/>
    </location>
</feature>
<evidence type="ECO:0000313" key="4">
    <source>
        <dbReference type="Proteomes" id="UP001432128"/>
    </source>
</evidence>
<dbReference type="InterPro" id="IPR014710">
    <property type="entry name" value="RmlC-like_jellyroll"/>
</dbReference>
<reference evidence="3 4" key="1">
    <citation type="submission" date="2022-10" db="EMBL/GenBank/DDBJ databases">
        <title>The complete genomes of actinobacterial strains from the NBC collection.</title>
        <authorList>
            <person name="Joergensen T.S."/>
            <person name="Alvarez Arevalo M."/>
            <person name="Sterndorff E.B."/>
            <person name="Faurdal D."/>
            <person name="Vuksanovic O."/>
            <person name="Mourched A.-S."/>
            <person name="Charusanti P."/>
            <person name="Shaw S."/>
            <person name="Blin K."/>
            <person name="Weber T."/>
        </authorList>
    </citation>
    <scope>NUCLEOTIDE SEQUENCE [LARGE SCALE GENOMIC DNA]</scope>
    <source>
        <strain evidence="3 4">NBC_00319</strain>
    </source>
</reference>
<dbReference type="KEGG" id="whr:OG579_13930"/>
<name>A0AAU4JYC8_9NOCA</name>
<proteinExistence type="predicted"/>
<feature type="signal peptide" evidence="1">
    <location>
        <begin position="1"/>
        <end position="33"/>
    </location>
</feature>
<gene>
    <name evidence="3" type="ORF">OG579_13930</name>
</gene>
<dbReference type="Proteomes" id="UP001432128">
    <property type="component" value="Chromosome"/>
</dbReference>
<dbReference type="InterPro" id="IPR013096">
    <property type="entry name" value="Cupin_2"/>
</dbReference>
<dbReference type="EMBL" id="CP108021">
    <property type="protein sequence ID" value="WUM18827.1"/>
    <property type="molecule type" value="Genomic_DNA"/>
</dbReference>
<keyword evidence="4" id="KW-1185">Reference proteome</keyword>
<organism evidence="3 4">
    <name type="scientific">Williamsia herbipolensis</name>
    <dbReference type="NCBI Taxonomy" id="1603258"/>
    <lineage>
        <taxon>Bacteria</taxon>
        <taxon>Bacillati</taxon>
        <taxon>Actinomycetota</taxon>
        <taxon>Actinomycetes</taxon>
        <taxon>Mycobacteriales</taxon>
        <taxon>Nocardiaceae</taxon>
        <taxon>Williamsia</taxon>
    </lineage>
</organism>
<keyword evidence="1" id="KW-0732">Signal</keyword>
<dbReference type="AlphaFoldDB" id="A0AAU4JYC8"/>
<evidence type="ECO:0000256" key="1">
    <source>
        <dbReference type="SAM" id="SignalP"/>
    </source>
</evidence>
<protein>
    <submittedName>
        <fullName evidence="3">Cupin domain-containing protein</fullName>
    </submittedName>
</protein>
<feature type="chain" id="PRO_5043458231" evidence="1">
    <location>
        <begin position="34"/>
        <end position="159"/>
    </location>
</feature>
<dbReference type="InterPro" id="IPR011051">
    <property type="entry name" value="RmlC_Cupin_sf"/>
</dbReference>
<dbReference type="RefSeq" id="WP_328856409.1">
    <property type="nucleotide sequence ID" value="NZ_CP108021.1"/>
</dbReference>
<dbReference type="Pfam" id="PF07883">
    <property type="entry name" value="Cupin_2"/>
    <property type="match status" value="1"/>
</dbReference>